<sequence length="137" mass="14497">MRITVSTSRAAETRNYATHSIGTMAQSIVVQLGFSNYKQPGSSDFIITAAMIATSTCLMAFAQTVGRVLAHYLRTCSSSLRIVASASSRCCNRCSSSNENPLEVSPASQICEAFLNGIRSGYMFDATAPNGSTVGPP</sequence>
<dbReference type="AlphaFoldDB" id="A0A8J4B232"/>
<dbReference type="Proteomes" id="UP000747399">
    <property type="component" value="Unassembled WGS sequence"/>
</dbReference>
<evidence type="ECO:0000313" key="1">
    <source>
        <dbReference type="EMBL" id="GIL49857.1"/>
    </source>
</evidence>
<gene>
    <name evidence="1" type="ORF">Vafri_6171</name>
</gene>
<protein>
    <submittedName>
        <fullName evidence="1">Uncharacterized protein</fullName>
    </submittedName>
</protein>
<comment type="caution">
    <text evidence="1">The sequence shown here is derived from an EMBL/GenBank/DDBJ whole genome shotgun (WGS) entry which is preliminary data.</text>
</comment>
<dbReference type="EMBL" id="BNCO01000008">
    <property type="protein sequence ID" value="GIL49857.1"/>
    <property type="molecule type" value="Genomic_DNA"/>
</dbReference>
<reference evidence="1" key="1">
    <citation type="journal article" date="2021" name="Proc. Natl. Acad. Sci. U.S.A.">
        <title>Three genomes in the algal genus Volvox reveal the fate of a haploid sex-determining region after a transition to homothallism.</title>
        <authorList>
            <person name="Yamamoto K."/>
            <person name="Hamaji T."/>
            <person name="Kawai-Toyooka H."/>
            <person name="Matsuzaki R."/>
            <person name="Takahashi F."/>
            <person name="Nishimura Y."/>
            <person name="Kawachi M."/>
            <person name="Noguchi H."/>
            <person name="Minakuchi Y."/>
            <person name="Umen J.G."/>
            <person name="Toyoda A."/>
            <person name="Nozaki H."/>
        </authorList>
    </citation>
    <scope>NUCLEOTIDE SEQUENCE</scope>
    <source>
        <strain evidence="1">NIES-3780</strain>
    </source>
</reference>
<organism evidence="1 2">
    <name type="scientific">Volvox africanus</name>
    <dbReference type="NCBI Taxonomy" id="51714"/>
    <lineage>
        <taxon>Eukaryota</taxon>
        <taxon>Viridiplantae</taxon>
        <taxon>Chlorophyta</taxon>
        <taxon>core chlorophytes</taxon>
        <taxon>Chlorophyceae</taxon>
        <taxon>CS clade</taxon>
        <taxon>Chlamydomonadales</taxon>
        <taxon>Volvocaceae</taxon>
        <taxon>Volvox</taxon>
    </lineage>
</organism>
<keyword evidence="2" id="KW-1185">Reference proteome</keyword>
<name>A0A8J4B232_9CHLO</name>
<proteinExistence type="predicted"/>
<evidence type="ECO:0000313" key="2">
    <source>
        <dbReference type="Proteomes" id="UP000747399"/>
    </source>
</evidence>
<accession>A0A8J4B232</accession>